<keyword evidence="2" id="KW-1185">Reference proteome</keyword>
<reference evidence="1" key="1">
    <citation type="journal article" date="2023" name="bioRxiv">
        <title>Improved chromosome-level genome assembly for marigold (Tagetes erecta).</title>
        <authorList>
            <person name="Jiang F."/>
            <person name="Yuan L."/>
            <person name="Wang S."/>
            <person name="Wang H."/>
            <person name="Xu D."/>
            <person name="Wang A."/>
            <person name="Fan W."/>
        </authorList>
    </citation>
    <scope>NUCLEOTIDE SEQUENCE</scope>
    <source>
        <strain evidence="1">WSJ</strain>
        <tissue evidence="1">Leaf</tissue>
    </source>
</reference>
<sequence length="66" mass="7259">MSPTASVSTFDSLAMCRAPIHQLLHITVELIAIIWDAFWSAVAAIQEDVQIEDNLNVLLSIACFSK</sequence>
<name>A0AAD8K6S2_TARER</name>
<proteinExistence type="predicted"/>
<dbReference type="EMBL" id="JAUHHV010000008">
    <property type="protein sequence ID" value="KAK1415272.1"/>
    <property type="molecule type" value="Genomic_DNA"/>
</dbReference>
<dbReference type="Proteomes" id="UP001229421">
    <property type="component" value="Unassembled WGS sequence"/>
</dbReference>
<accession>A0AAD8K6S2</accession>
<protein>
    <submittedName>
        <fullName evidence="1">Uncharacterized protein</fullName>
    </submittedName>
</protein>
<dbReference type="AlphaFoldDB" id="A0AAD8K6S2"/>
<evidence type="ECO:0000313" key="1">
    <source>
        <dbReference type="EMBL" id="KAK1415272.1"/>
    </source>
</evidence>
<organism evidence="1 2">
    <name type="scientific">Tagetes erecta</name>
    <name type="common">African marigold</name>
    <dbReference type="NCBI Taxonomy" id="13708"/>
    <lineage>
        <taxon>Eukaryota</taxon>
        <taxon>Viridiplantae</taxon>
        <taxon>Streptophyta</taxon>
        <taxon>Embryophyta</taxon>
        <taxon>Tracheophyta</taxon>
        <taxon>Spermatophyta</taxon>
        <taxon>Magnoliopsida</taxon>
        <taxon>eudicotyledons</taxon>
        <taxon>Gunneridae</taxon>
        <taxon>Pentapetalae</taxon>
        <taxon>asterids</taxon>
        <taxon>campanulids</taxon>
        <taxon>Asterales</taxon>
        <taxon>Asteraceae</taxon>
        <taxon>Asteroideae</taxon>
        <taxon>Heliantheae alliance</taxon>
        <taxon>Tageteae</taxon>
        <taxon>Tagetes</taxon>
    </lineage>
</organism>
<gene>
    <name evidence="1" type="ORF">QVD17_31050</name>
</gene>
<comment type="caution">
    <text evidence="1">The sequence shown here is derived from an EMBL/GenBank/DDBJ whole genome shotgun (WGS) entry which is preliminary data.</text>
</comment>
<evidence type="ECO:0000313" key="2">
    <source>
        <dbReference type="Proteomes" id="UP001229421"/>
    </source>
</evidence>